<evidence type="ECO:0000256" key="3">
    <source>
        <dbReference type="ARBA" id="ARBA00022692"/>
    </source>
</evidence>
<comment type="subcellular location">
    <subcellularLocation>
        <location evidence="1">Cell membrane</location>
        <topology evidence="1">Multi-pass membrane protein</topology>
    </subcellularLocation>
</comment>
<feature type="transmembrane region" description="Helical" evidence="6">
    <location>
        <begin position="72"/>
        <end position="92"/>
    </location>
</feature>
<dbReference type="Proteomes" id="UP000183209">
    <property type="component" value="Unassembled WGS sequence"/>
</dbReference>
<feature type="transmembrane region" description="Helical" evidence="6">
    <location>
        <begin position="278"/>
        <end position="296"/>
    </location>
</feature>
<evidence type="ECO:0000313" key="8">
    <source>
        <dbReference type="EMBL" id="SFT01591.1"/>
    </source>
</evidence>
<feature type="transmembrane region" description="Helical" evidence="6">
    <location>
        <begin position="41"/>
        <end position="60"/>
    </location>
</feature>
<feature type="transmembrane region" description="Helical" evidence="6">
    <location>
        <begin position="222"/>
        <end position="241"/>
    </location>
</feature>
<protein>
    <submittedName>
        <fullName evidence="8">EamA domain-containing membrane protein RarD</fullName>
    </submittedName>
</protein>
<feature type="domain" description="EamA" evidence="7">
    <location>
        <begin position="10"/>
        <end position="147"/>
    </location>
</feature>
<evidence type="ECO:0000313" key="9">
    <source>
        <dbReference type="Proteomes" id="UP000183209"/>
    </source>
</evidence>
<feature type="domain" description="EamA" evidence="7">
    <location>
        <begin position="160"/>
        <end position="295"/>
    </location>
</feature>
<evidence type="ECO:0000256" key="6">
    <source>
        <dbReference type="SAM" id="Phobius"/>
    </source>
</evidence>
<evidence type="ECO:0000256" key="1">
    <source>
        <dbReference type="ARBA" id="ARBA00004651"/>
    </source>
</evidence>
<keyword evidence="3 6" id="KW-0812">Transmembrane</keyword>
<proteinExistence type="predicted"/>
<dbReference type="EMBL" id="FPAG01000007">
    <property type="protein sequence ID" value="SFT01591.1"/>
    <property type="molecule type" value="Genomic_DNA"/>
</dbReference>
<sequence>MFKSNNTYLAVFIGILGVVFFSAKAVMVKLAYQYDVSSVNLLMFRMLFALPCYVVVLYFIQSRKRVKSPVNFRDVLWLLFFGFIGYYLASYFDFLGLQYIKASIERVILFIYPTIVVLLSAIFLKRKINALQILAIVITYIGVFVAFWDEFKIEGTEFLIGAGLIFLSALTYASYLTGSDFLIPKFGVLRFTSYAMIIACICVLAHYFIIEETSLFGYHENVYWLGLAMAILSTVIPSFMVSYCIKEIGASNFSILGSLGPVSTIILANIFLGERFSTLQMGGTLIVIFGVVIISFQKNVKTVKK</sequence>
<dbReference type="PANTHER" id="PTHR32322:SF18">
    <property type="entry name" value="S-ADENOSYLMETHIONINE_S-ADENOSYLHOMOCYSTEINE TRANSPORTER"/>
    <property type="match status" value="1"/>
</dbReference>
<keyword evidence="5 6" id="KW-0472">Membrane</keyword>
<keyword evidence="4 6" id="KW-1133">Transmembrane helix</keyword>
<feature type="transmembrane region" description="Helical" evidence="6">
    <location>
        <begin position="104"/>
        <end position="124"/>
    </location>
</feature>
<accession>A0A1I6UJK2</accession>
<evidence type="ECO:0000256" key="2">
    <source>
        <dbReference type="ARBA" id="ARBA00022475"/>
    </source>
</evidence>
<name>A0A1I6UJK2_9FLAO</name>
<evidence type="ECO:0000259" key="7">
    <source>
        <dbReference type="Pfam" id="PF00892"/>
    </source>
</evidence>
<evidence type="ECO:0000256" key="4">
    <source>
        <dbReference type="ARBA" id="ARBA00022989"/>
    </source>
</evidence>
<dbReference type="Pfam" id="PF00892">
    <property type="entry name" value="EamA"/>
    <property type="match status" value="2"/>
</dbReference>
<evidence type="ECO:0000256" key="5">
    <source>
        <dbReference type="ARBA" id="ARBA00023136"/>
    </source>
</evidence>
<feature type="transmembrane region" description="Helical" evidence="6">
    <location>
        <begin position="253"/>
        <end position="272"/>
    </location>
</feature>
<dbReference type="InterPro" id="IPR000620">
    <property type="entry name" value="EamA_dom"/>
</dbReference>
<dbReference type="AlphaFoldDB" id="A0A1I6UJK2"/>
<dbReference type="PANTHER" id="PTHR32322">
    <property type="entry name" value="INNER MEMBRANE TRANSPORTER"/>
    <property type="match status" value="1"/>
</dbReference>
<dbReference type="InterPro" id="IPR050638">
    <property type="entry name" value="AA-Vitamin_Transporters"/>
</dbReference>
<gene>
    <name evidence="8" type="ORF">SAMN04487906_2518</name>
</gene>
<keyword evidence="2" id="KW-1003">Cell membrane</keyword>
<dbReference type="SUPFAM" id="SSF103481">
    <property type="entry name" value="Multidrug resistance efflux transporter EmrE"/>
    <property type="match status" value="2"/>
</dbReference>
<dbReference type="OrthoDB" id="9813617at2"/>
<organism evidence="8 9">
    <name type="scientific">Zhouia amylolytica</name>
    <dbReference type="NCBI Taxonomy" id="376730"/>
    <lineage>
        <taxon>Bacteria</taxon>
        <taxon>Pseudomonadati</taxon>
        <taxon>Bacteroidota</taxon>
        <taxon>Flavobacteriia</taxon>
        <taxon>Flavobacteriales</taxon>
        <taxon>Flavobacteriaceae</taxon>
        <taxon>Zhouia</taxon>
    </lineage>
</organism>
<reference evidence="8 9" key="1">
    <citation type="submission" date="2016-10" db="EMBL/GenBank/DDBJ databases">
        <authorList>
            <person name="de Groot N.N."/>
        </authorList>
    </citation>
    <scope>NUCLEOTIDE SEQUENCE [LARGE SCALE GENOMIC DNA]</scope>
    <source>
        <strain evidence="8 9">CGMCC 1.6114</strain>
    </source>
</reference>
<dbReference type="Gene3D" id="1.10.3730.20">
    <property type="match status" value="1"/>
</dbReference>
<feature type="transmembrane region" description="Helical" evidence="6">
    <location>
        <begin position="188"/>
        <end position="210"/>
    </location>
</feature>
<dbReference type="GO" id="GO:0005886">
    <property type="term" value="C:plasma membrane"/>
    <property type="evidence" value="ECO:0007669"/>
    <property type="project" value="UniProtKB-SubCell"/>
</dbReference>
<feature type="transmembrane region" description="Helical" evidence="6">
    <location>
        <begin position="131"/>
        <end position="148"/>
    </location>
</feature>
<dbReference type="InterPro" id="IPR037185">
    <property type="entry name" value="EmrE-like"/>
</dbReference>
<feature type="transmembrane region" description="Helical" evidence="6">
    <location>
        <begin position="160"/>
        <end position="176"/>
    </location>
</feature>
<dbReference type="RefSeq" id="WP_074979226.1">
    <property type="nucleotide sequence ID" value="NZ_FPAG01000007.1"/>
</dbReference>